<dbReference type="Gene3D" id="3.40.1440.10">
    <property type="entry name" value="GIY-YIG endonuclease"/>
    <property type="match status" value="1"/>
</dbReference>
<evidence type="ECO:0000259" key="2">
    <source>
        <dbReference type="PROSITE" id="PS50164"/>
    </source>
</evidence>
<organism evidence="3 4">
    <name type="scientific">Chitiniphilus eburneus</name>
    <dbReference type="NCBI Taxonomy" id="2571148"/>
    <lineage>
        <taxon>Bacteria</taxon>
        <taxon>Pseudomonadati</taxon>
        <taxon>Pseudomonadota</taxon>
        <taxon>Betaproteobacteria</taxon>
        <taxon>Neisseriales</taxon>
        <taxon>Chitinibacteraceae</taxon>
        <taxon>Chitiniphilus</taxon>
    </lineage>
</organism>
<name>A0A4U0PZY7_9NEIS</name>
<dbReference type="InterPro" id="IPR000305">
    <property type="entry name" value="GIY-YIG_endonuc"/>
</dbReference>
<dbReference type="Proteomes" id="UP000310016">
    <property type="component" value="Unassembled WGS sequence"/>
</dbReference>
<dbReference type="InterPro" id="IPR035901">
    <property type="entry name" value="GIY-YIG_endonuc_sf"/>
</dbReference>
<feature type="domain" description="GIY-YIG" evidence="2">
    <location>
        <begin position="1"/>
        <end position="76"/>
    </location>
</feature>
<dbReference type="OrthoDB" id="9797095at2"/>
<dbReference type="EMBL" id="SUMF01000006">
    <property type="protein sequence ID" value="TJZ74263.1"/>
    <property type="molecule type" value="Genomic_DNA"/>
</dbReference>
<dbReference type="SUPFAM" id="SSF82771">
    <property type="entry name" value="GIY-YIG endonuclease"/>
    <property type="match status" value="1"/>
</dbReference>
<dbReference type="PANTHER" id="PTHR34477">
    <property type="entry name" value="UPF0213 PROTEIN YHBQ"/>
    <property type="match status" value="1"/>
</dbReference>
<accession>A0A4U0PZY7</accession>
<dbReference type="Pfam" id="PF01541">
    <property type="entry name" value="GIY-YIG"/>
    <property type="match status" value="1"/>
</dbReference>
<dbReference type="InterPro" id="IPR050190">
    <property type="entry name" value="UPF0213_domain"/>
</dbReference>
<comment type="caution">
    <text evidence="3">The sequence shown here is derived from an EMBL/GenBank/DDBJ whole genome shotgun (WGS) entry which is preliminary data.</text>
</comment>
<evidence type="ECO:0000313" key="4">
    <source>
        <dbReference type="Proteomes" id="UP000310016"/>
    </source>
</evidence>
<evidence type="ECO:0000313" key="3">
    <source>
        <dbReference type="EMBL" id="TJZ74263.1"/>
    </source>
</evidence>
<evidence type="ECO:0000256" key="1">
    <source>
        <dbReference type="ARBA" id="ARBA00007435"/>
    </source>
</evidence>
<dbReference type="RefSeq" id="WP_136772811.1">
    <property type="nucleotide sequence ID" value="NZ_CP156074.1"/>
</dbReference>
<keyword evidence="4" id="KW-1185">Reference proteome</keyword>
<sequence>MSWFLYVIECRDGSLYTGIATDVARRWAEHVAGRGARYTRAHPPLRLLAVAPYPDRSTASRAEYALKQLKPTAKRHFCQTNPAPLDLLAVLACEAGSVGNPES</sequence>
<dbReference type="PANTHER" id="PTHR34477:SF1">
    <property type="entry name" value="UPF0213 PROTEIN YHBQ"/>
    <property type="match status" value="1"/>
</dbReference>
<protein>
    <submittedName>
        <fullName evidence="3">GIY-YIG nuclease family protein</fullName>
    </submittedName>
</protein>
<proteinExistence type="inferred from homology"/>
<gene>
    <name evidence="3" type="ORF">FAZ21_08235</name>
</gene>
<dbReference type="CDD" id="cd10456">
    <property type="entry name" value="GIY-YIG_UPF0213"/>
    <property type="match status" value="1"/>
</dbReference>
<dbReference type="PROSITE" id="PS50164">
    <property type="entry name" value="GIY_YIG"/>
    <property type="match status" value="1"/>
</dbReference>
<reference evidence="3 4" key="1">
    <citation type="submission" date="2019-04" db="EMBL/GenBank/DDBJ databases">
        <title>Chitiniphilus eburnea sp. nov., a novel chitinolytic bacterium isolated from aquaculture sludge.</title>
        <authorList>
            <person name="Sheng M."/>
        </authorList>
    </citation>
    <scope>NUCLEOTIDE SEQUENCE [LARGE SCALE GENOMIC DNA]</scope>
    <source>
        <strain evidence="3 4">HX-2-15</strain>
    </source>
</reference>
<comment type="similarity">
    <text evidence="1">Belongs to the UPF0213 family.</text>
</comment>
<dbReference type="AlphaFoldDB" id="A0A4U0PZY7"/>